<evidence type="ECO:0000256" key="3">
    <source>
        <dbReference type="HAMAP-Rule" id="MF_00524"/>
    </source>
</evidence>
<dbReference type="OrthoDB" id="9800595at2"/>
<sequence length="338" mass="36102">MLLAGDIGGTKTNLALYASKDDLRTPLREAKLPSAQYATLAALVHDFIKQVDLSDIKIERAVFGVAGPVVAGKAKITNLPWRMEEKQLEQTLNIPSVTLLNDLAAMATAIPLLRSTDLHILNAGKPASHGTLAVVSPGTGLGEATLTWDGAHYRVHPSEGGHVDFAPTNAFEIGMLIYLLERMPHVSYEHVCSGIGLPNIYAYVKTSGMFDEPAWLRDKMAQTKDITPLIVQGAMGTSTDGLAGSHEQEPICVATVKAFASILGAEAGNMALKTLATGGIYLGGGLPPRMLPFLEDPEFLRAFTSKGRFAEMLKDFPIYVVLNSKVGLIGAASFGFNL</sequence>
<evidence type="ECO:0000256" key="2">
    <source>
        <dbReference type="ARBA" id="ARBA00022777"/>
    </source>
</evidence>
<evidence type="ECO:0000256" key="4">
    <source>
        <dbReference type="RuleBase" id="RU004046"/>
    </source>
</evidence>
<protein>
    <recommendedName>
        <fullName evidence="3">Glucokinase</fullName>
        <ecNumber evidence="3">2.7.1.2</ecNumber>
    </recommendedName>
    <alternativeName>
        <fullName evidence="3">Glucose kinase</fullName>
    </alternativeName>
</protein>
<dbReference type="SUPFAM" id="SSF53067">
    <property type="entry name" value="Actin-like ATPase domain"/>
    <property type="match status" value="1"/>
</dbReference>
<dbReference type="GO" id="GO:0006096">
    <property type="term" value="P:glycolytic process"/>
    <property type="evidence" value="ECO:0007669"/>
    <property type="project" value="UniProtKB-UniRule"/>
</dbReference>
<gene>
    <name evidence="3 5" type="primary">glk</name>
    <name evidence="5" type="ORF">KDA_61400</name>
</gene>
<dbReference type="Pfam" id="PF02685">
    <property type="entry name" value="Glucokinase"/>
    <property type="match status" value="1"/>
</dbReference>
<dbReference type="Gene3D" id="3.40.367.20">
    <property type="match status" value="1"/>
</dbReference>
<evidence type="ECO:0000256" key="1">
    <source>
        <dbReference type="ARBA" id="ARBA00022679"/>
    </source>
</evidence>
<dbReference type="EC" id="2.7.1.2" evidence="3"/>
<dbReference type="EMBL" id="BIFT01000002">
    <property type="protein sequence ID" value="GCE30656.1"/>
    <property type="molecule type" value="Genomic_DNA"/>
</dbReference>
<proteinExistence type="inferred from homology"/>
<comment type="subcellular location">
    <subcellularLocation>
        <location evidence="3">Cytoplasm</location>
    </subcellularLocation>
</comment>
<organism evidence="5 6">
    <name type="scientific">Dictyobacter alpinus</name>
    <dbReference type="NCBI Taxonomy" id="2014873"/>
    <lineage>
        <taxon>Bacteria</taxon>
        <taxon>Bacillati</taxon>
        <taxon>Chloroflexota</taxon>
        <taxon>Ktedonobacteria</taxon>
        <taxon>Ktedonobacterales</taxon>
        <taxon>Dictyobacteraceae</taxon>
        <taxon>Dictyobacter</taxon>
    </lineage>
</organism>
<dbReference type="GO" id="GO:0004340">
    <property type="term" value="F:glucokinase activity"/>
    <property type="evidence" value="ECO:0007669"/>
    <property type="project" value="UniProtKB-UniRule"/>
</dbReference>
<keyword evidence="1 3" id="KW-0808">Transferase</keyword>
<reference evidence="6" key="1">
    <citation type="submission" date="2018-12" db="EMBL/GenBank/DDBJ databases">
        <title>Tengunoibacter tsumagoiensis gen. nov., sp. nov., Dictyobacter kobayashii sp. nov., D. alpinus sp. nov., and D. joshuensis sp. nov. and description of Dictyobacteraceae fam. nov. within the order Ktedonobacterales isolated from Tengu-no-mugimeshi.</title>
        <authorList>
            <person name="Wang C.M."/>
            <person name="Zheng Y."/>
            <person name="Sakai Y."/>
            <person name="Toyoda A."/>
            <person name="Minakuchi Y."/>
            <person name="Abe K."/>
            <person name="Yokota A."/>
            <person name="Yabe S."/>
        </authorList>
    </citation>
    <scope>NUCLEOTIDE SEQUENCE [LARGE SCALE GENOMIC DNA]</scope>
    <source>
        <strain evidence="6">Uno16</strain>
    </source>
</reference>
<name>A0A402BH33_9CHLR</name>
<dbReference type="GO" id="GO:0005536">
    <property type="term" value="F:D-glucose binding"/>
    <property type="evidence" value="ECO:0007669"/>
    <property type="project" value="InterPro"/>
</dbReference>
<comment type="catalytic activity">
    <reaction evidence="3">
        <text>D-glucose + ATP = D-glucose 6-phosphate + ADP + H(+)</text>
        <dbReference type="Rhea" id="RHEA:17825"/>
        <dbReference type="ChEBI" id="CHEBI:4167"/>
        <dbReference type="ChEBI" id="CHEBI:15378"/>
        <dbReference type="ChEBI" id="CHEBI:30616"/>
        <dbReference type="ChEBI" id="CHEBI:61548"/>
        <dbReference type="ChEBI" id="CHEBI:456216"/>
        <dbReference type="EC" id="2.7.1.2"/>
    </reaction>
</comment>
<dbReference type="Gene3D" id="3.30.420.40">
    <property type="match status" value="1"/>
</dbReference>
<keyword evidence="3" id="KW-0963">Cytoplasm</keyword>
<comment type="caution">
    <text evidence="5">The sequence shown here is derived from an EMBL/GenBank/DDBJ whole genome shotgun (WGS) entry which is preliminary data.</text>
</comment>
<dbReference type="NCBIfam" id="TIGR00749">
    <property type="entry name" value="glk"/>
    <property type="match status" value="1"/>
</dbReference>
<feature type="binding site" evidence="3">
    <location>
        <begin position="5"/>
        <end position="10"/>
    </location>
    <ligand>
        <name>ATP</name>
        <dbReference type="ChEBI" id="CHEBI:30616"/>
    </ligand>
</feature>
<comment type="similarity">
    <text evidence="3 4">Belongs to the bacterial glucokinase family.</text>
</comment>
<keyword evidence="3" id="KW-0067">ATP-binding</keyword>
<keyword evidence="2 3" id="KW-0418">Kinase</keyword>
<keyword evidence="3" id="KW-0547">Nucleotide-binding</keyword>
<dbReference type="GO" id="GO:0005524">
    <property type="term" value="F:ATP binding"/>
    <property type="evidence" value="ECO:0007669"/>
    <property type="project" value="UniProtKB-UniRule"/>
</dbReference>
<dbReference type="HAMAP" id="MF_00524">
    <property type="entry name" value="Glucokinase"/>
    <property type="match status" value="1"/>
</dbReference>
<dbReference type="PANTHER" id="PTHR47363:SF1">
    <property type="entry name" value="GLUCOKINASE"/>
    <property type="match status" value="1"/>
</dbReference>
<evidence type="ECO:0000313" key="5">
    <source>
        <dbReference type="EMBL" id="GCE30656.1"/>
    </source>
</evidence>
<accession>A0A402BH33</accession>
<dbReference type="GO" id="GO:0005737">
    <property type="term" value="C:cytoplasm"/>
    <property type="evidence" value="ECO:0007669"/>
    <property type="project" value="UniProtKB-SubCell"/>
</dbReference>
<dbReference type="RefSeq" id="WP_126630717.1">
    <property type="nucleotide sequence ID" value="NZ_BIFT01000002.1"/>
</dbReference>
<dbReference type="PANTHER" id="PTHR47363">
    <property type="entry name" value="GLUCOKINASE"/>
    <property type="match status" value="1"/>
</dbReference>
<dbReference type="AlphaFoldDB" id="A0A402BH33"/>
<keyword evidence="6" id="KW-1185">Reference proteome</keyword>
<dbReference type="InterPro" id="IPR043129">
    <property type="entry name" value="ATPase_NBD"/>
</dbReference>
<keyword evidence="3" id="KW-0324">Glycolysis</keyword>
<dbReference type="CDD" id="cd24008">
    <property type="entry name" value="ASKHA_NBD_GLK"/>
    <property type="match status" value="1"/>
</dbReference>
<dbReference type="InterPro" id="IPR003836">
    <property type="entry name" value="Glucokinase"/>
</dbReference>
<evidence type="ECO:0000313" key="6">
    <source>
        <dbReference type="Proteomes" id="UP000287171"/>
    </source>
</evidence>
<dbReference type="Proteomes" id="UP000287171">
    <property type="component" value="Unassembled WGS sequence"/>
</dbReference>